<evidence type="ECO:0000313" key="2">
    <source>
        <dbReference type="EMBL" id="RAX08119.1"/>
    </source>
</evidence>
<evidence type="ECO:0000313" key="3">
    <source>
        <dbReference type="Proteomes" id="UP000250919"/>
    </source>
</evidence>
<reference evidence="2 3" key="1">
    <citation type="journal article" date="2018" name="Int. J. Syst. Evol. Microbiol.">
        <title>Whole-genome-based revisit of Photorhabdus phylogeny: proposal for the elevation of most Photorhabdus subspecies to the species level and description of one novel species Photorhabdus bodei sp. nov., and one novel subspecies Photorhabdus laumondii subsp. clarkei subsp. nov.</title>
        <authorList>
            <person name="Machado R.A.R."/>
            <person name="Wuthrich D."/>
            <person name="Kuhnert P."/>
            <person name="Arce C.C.M."/>
            <person name="Thonen L."/>
            <person name="Ruiz C."/>
            <person name="Zhang X."/>
            <person name="Robert C.A.M."/>
            <person name="Karimi J."/>
            <person name="Kamali S."/>
            <person name="Ma J."/>
            <person name="Bruggmann R."/>
            <person name="Erb M."/>
        </authorList>
    </citation>
    <scope>NUCLEOTIDE SEQUENCE [LARGE SCALE GENOMIC DNA]</scope>
    <source>
        <strain evidence="2 3">LJ24-63</strain>
    </source>
</reference>
<dbReference type="AlphaFoldDB" id="A0A329WU79"/>
<feature type="chain" id="PRO_5016394474" evidence="1">
    <location>
        <begin position="25"/>
        <end position="99"/>
    </location>
</feature>
<feature type="signal peptide" evidence="1">
    <location>
        <begin position="1"/>
        <end position="24"/>
    </location>
</feature>
<dbReference type="RefSeq" id="WP_112896632.1">
    <property type="nucleotide sequence ID" value="NZ_CAWNYH010000051.1"/>
</dbReference>
<sequence>MFKKLLTVGALATALIGGIGTASAIGDCPPQVVEIAGADSSGLKYKITLRNPTNNFANVFTRYESNVNKTIKWYFKGYYGECYEGNRKVHAAYYEGREI</sequence>
<evidence type="ECO:0000256" key="1">
    <source>
        <dbReference type="SAM" id="SignalP"/>
    </source>
</evidence>
<organism evidence="2 3">
    <name type="scientific">Photorhabdus bodei</name>
    <dbReference type="NCBI Taxonomy" id="2029681"/>
    <lineage>
        <taxon>Bacteria</taxon>
        <taxon>Pseudomonadati</taxon>
        <taxon>Pseudomonadota</taxon>
        <taxon>Gammaproteobacteria</taxon>
        <taxon>Enterobacterales</taxon>
        <taxon>Morganellaceae</taxon>
        <taxon>Photorhabdus</taxon>
    </lineage>
</organism>
<dbReference type="EMBL" id="NSCM01000051">
    <property type="protein sequence ID" value="RAX08119.1"/>
    <property type="molecule type" value="Genomic_DNA"/>
</dbReference>
<name>A0A329WU79_9GAMM</name>
<protein>
    <submittedName>
        <fullName evidence="2">Uncharacterized protein</fullName>
    </submittedName>
</protein>
<keyword evidence="1" id="KW-0732">Signal</keyword>
<accession>A0A329WU79</accession>
<gene>
    <name evidence="2" type="ORF">CKY02_19660</name>
</gene>
<proteinExistence type="predicted"/>
<dbReference type="GeneID" id="88808030"/>
<dbReference type="Proteomes" id="UP000250919">
    <property type="component" value="Unassembled WGS sequence"/>
</dbReference>
<comment type="caution">
    <text evidence="2">The sequence shown here is derived from an EMBL/GenBank/DDBJ whole genome shotgun (WGS) entry which is preliminary data.</text>
</comment>